<dbReference type="AlphaFoldDB" id="A0A319ABE7"/>
<reference evidence="9 10" key="1">
    <citation type="submission" date="2016-12" db="EMBL/GenBank/DDBJ databases">
        <title>The genomes of Aspergillus section Nigri reveals drivers in fungal speciation.</title>
        <authorList>
            <consortium name="DOE Joint Genome Institute"/>
            <person name="Vesth T.C."/>
            <person name="Nybo J."/>
            <person name="Theobald S."/>
            <person name="Brandl J."/>
            <person name="Frisvad J.C."/>
            <person name="Nielsen K.F."/>
            <person name="Lyhne E.K."/>
            <person name="Kogle M.E."/>
            <person name="Kuo A."/>
            <person name="Riley R."/>
            <person name="Clum A."/>
            <person name="Nolan M."/>
            <person name="Lipzen A."/>
            <person name="Salamov A."/>
            <person name="Henrissat B."/>
            <person name="Wiebenga A."/>
            <person name="De Vries R.P."/>
            <person name="Grigoriev I.V."/>
            <person name="Mortensen U.H."/>
            <person name="Andersen M.R."/>
            <person name="Baker S.E."/>
        </authorList>
    </citation>
    <scope>NUCLEOTIDE SEQUENCE [LARGE SCALE GENOMIC DNA]</scope>
    <source>
        <strain evidence="9 10">JOP 1030-1</strain>
    </source>
</reference>
<dbReference type="Gene3D" id="1.25.40.10">
    <property type="entry name" value="Tetratricopeptide repeat domain"/>
    <property type="match status" value="3"/>
</dbReference>
<feature type="signal peptide" evidence="7">
    <location>
        <begin position="1"/>
        <end position="22"/>
    </location>
</feature>
<feature type="region of interest" description="Disordered" evidence="6">
    <location>
        <begin position="679"/>
        <end position="703"/>
    </location>
</feature>
<feature type="compositionally biased region" description="Polar residues" evidence="6">
    <location>
        <begin position="86"/>
        <end position="95"/>
    </location>
</feature>
<dbReference type="Pfam" id="PF13812">
    <property type="entry name" value="PPR_3"/>
    <property type="match status" value="1"/>
</dbReference>
<gene>
    <name evidence="9" type="ORF">BP01DRAFT_416743</name>
</gene>
<organism evidence="9 10">
    <name type="scientific">Aspergillus saccharolyticus JOP 1030-1</name>
    <dbReference type="NCBI Taxonomy" id="1450539"/>
    <lineage>
        <taxon>Eukaryota</taxon>
        <taxon>Fungi</taxon>
        <taxon>Dikarya</taxon>
        <taxon>Ascomycota</taxon>
        <taxon>Pezizomycotina</taxon>
        <taxon>Eurotiomycetes</taxon>
        <taxon>Eurotiomycetidae</taxon>
        <taxon>Eurotiales</taxon>
        <taxon>Aspergillaceae</taxon>
        <taxon>Aspergillus</taxon>
        <taxon>Aspergillus subgen. Circumdati</taxon>
    </lineage>
</organism>
<dbReference type="EMBL" id="KZ821238">
    <property type="protein sequence ID" value="PYH44252.1"/>
    <property type="molecule type" value="Genomic_DNA"/>
</dbReference>
<sequence>MSRTTLVLDGLWFCLCPSFSISALNGARTALGGGSRRFPNRRYSSFGPKTITTPIRRILSKPDADSNELDTSTLREHVSDGERSHSSGPQRPSQQHRNDRPEQQSAGRSIDPATTIASDDAPESLTGQKTQTLESRLQEITVNNPRIQSATQILRILIRDRKIPPETRHYRALVLANSDAMRGSTETVRNLLEEMELNAIPADSGTLHAALQVSAVHPDYIMRQDILRTLRERWLPLSPSGWHFVVAGLLREHQFELALDHLDQMKLKGVPVENWLFNMLIYYLCDFQEFDEVLRLLRSRTDQHLDIRSELSMYVLDEASRALHYETCRFIWRTMVELQYLHPPHDICSKVLAVAARTGDVALGTSVFRFMVDSESPITLANYESMVEAYVVSGDLYAGFEVLCKMHKAGVALERSSTRAVLDALIQRDINPRDAWTMLKKLKATKFEVPLGCAAVILEKCEHEALHNATAVEDGVALYNELYDLCSEKADVSTFNMLISMCRRAKDSDHGMFVVHEMAALGVVPNGSTFEHLIMMCLDAGNFESGYMYFQDLLNRGFSPSEDTRAAIRAVCADSRDPYATQLRYHPRIQDGSVRCLVDEITSVHEYGRRLKEDSTTDVPWRESPRYPTLAWQPSFIRETWSKKTKELYAQARRQASKQARKRKRRAIAIQRGQEEEGWLDYEPGGLIPEDQLLSRGDDSKSD</sequence>
<comment type="subunit">
    <text evidence="4">Binds to mitochondrial small subunit 15S rRNA.</text>
</comment>
<evidence type="ECO:0000256" key="2">
    <source>
        <dbReference type="ARBA" id="ARBA00022737"/>
    </source>
</evidence>
<evidence type="ECO:0000256" key="5">
    <source>
        <dbReference type="PROSITE-ProRule" id="PRU00708"/>
    </source>
</evidence>
<dbReference type="STRING" id="1450539.A0A319ABE7"/>
<evidence type="ECO:0000256" key="3">
    <source>
        <dbReference type="ARBA" id="ARBA00044493"/>
    </source>
</evidence>
<dbReference type="OrthoDB" id="747253at2759"/>
<proteinExistence type="inferred from homology"/>
<feature type="chain" id="PRO_5016408653" evidence="7">
    <location>
        <begin position="23"/>
        <end position="703"/>
    </location>
</feature>
<dbReference type="InterPro" id="IPR002885">
    <property type="entry name" value="PPR_rpt"/>
</dbReference>
<feature type="region of interest" description="Disordered" evidence="6">
    <location>
        <begin position="76"/>
        <end position="128"/>
    </location>
</feature>
<dbReference type="PANTHER" id="PTHR47447">
    <property type="entry name" value="OS03G0856100 PROTEIN"/>
    <property type="match status" value="1"/>
</dbReference>
<comment type="similarity">
    <text evidence="1">Belongs to the CCM1 family.</text>
</comment>
<dbReference type="InterPro" id="IPR011990">
    <property type="entry name" value="TPR-like_helical_dom_sf"/>
</dbReference>
<dbReference type="Pfam" id="PF23276">
    <property type="entry name" value="TPR_24"/>
    <property type="match status" value="1"/>
</dbReference>
<dbReference type="PANTHER" id="PTHR47447:SF23">
    <property type="entry name" value="PENTACOTRIPEPTIDE-REPEAT REGION OF PRORP DOMAIN-CONTAINING PROTEIN"/>
    <property type="match status" value="1"/>
</dbReference>
<comment type="function">
    <text evidence="3">Regulates mitochondrial small subunit maturation by controlling 15S rRNA 5'-end processing. Localizes to the 5' precursor of the 15S rRNA in a position that is subsequently occupied by mS47 in the mature yeast mtSSU. Uses structure and sequence-specific RNA recognition, binding to a single-stranded region of the precursor and specifically recognizing bases -6 to -1. The exchange of Ccm1 for mS47 is coupled to the irreversible removal of precursor rRNA that is accompanied by conformational changes of the mitoribosomal proteins uS5m and mS26. These conformational changes signal completion of 5'-end rRNA processing through protection of the mature 5'-end of the 15S rRNA and stabilization of mS47. The removal of the 5' precursor together with the dissociation of Ccm1 may be catalyzed by the 5'-3' exoribonuclease Pet127. Involved in the specific removal of group I introns in mitochondrial encoded transcripts.</text>
</comment>
<evidence type="ECO:0000256" key="1">
    <source>
        <dbReference type="ARBA" id="ARBA00006192"/>
    </source>
</evidence>
<evidence type="ECO:0000256" key="7">
    <source>
        <dbReference type="SAM" id="SignalP"/>
    </source>
</evidence>
<name>A0A319ABE7_9EURO</name>
<evidence type="ECO:0000313" key="9">
    <source>
        <dbReference type="EMBL" id="PYH44252.1"/>
    </source>
</evidence>
<dbReference type="RefSeq" id="XP_025430234.1">
    <property type="nucleotide sequence ID" value="XM_025579216.1"/>
</dbReference>
<dbReference type="NCBIfam" id="TIGR00756">
    <property type="entry name" value="PPR"/>
    <property type="match status" value="1"/>
</dbReference>
<evidence type="ECO:0000256" key="6">
    <source>
        <dbReference type="SAM" id="MobiDB-lite"/>
    </source>
</evidence>
<evidence type="ECO:0000313" key="10">
    <source>
        <dbReference type="Proteomes" id="UP000248349"/>
    </source>
</evidence>
<evidence type="ECO:0000259" key="8">
    <source>
        <dbReference type="Pfam" id="PF23276"/>
    </source>
</evidence>
<dbReference type="Proteomes" id="UP000248349">
    <property type="component" value="Unassembled WGS sequence"/>
</dbReference>
<feature type="domain" description="Pentatricopeptide repeat-containing protein-mitochondrial" evidence="8">
    <location>
        <begin position="347"/>
        <end position="480"/>
    </location>
</feature>
<dbReference type="PROSITE" id="PS51375">
    <property type="entry name" value="PPR"/>
    <property type="match status" value="2"/>
</dbReference>
<keyword evidence="10" id="KW-1185">Reference proteome</keyword>
<dbReference type="InterPro" id="IPR057027">
    <property type="entry name" value="TPR_mt"/>
</dbReference>
<feature type="compositionally biased region" description="Basic and acidic residues" evidence="6">
    <location>
        <begin position="76"/>
        <end position="85"/>
    </location>
</feature>
<feature type="repeat" description="PPR" evidence="5">
    <location>
        <begin position="491"/>
        <end position="525"/>
    </location>
</feature>
<feature type="repeat" description="PPR" evidence="5">
    <location>
        <begin position="526"/>
        <end position="560"/>
    </location>
</feature>
<keyword evidence="2" id="KW-0677">Repeat</keyword>
<evidence type="ECO:0000256" key="4">
    <source>
        <dbReference type="ARBA" id="ARBA00044511"/>
    </source>
</evidence>
<keyword evidence="7" id="KW-0732">Signal</keyword>
<protein>
    <submittedName>
        <fullName evidence="9">Pentatricopeptide repeat protein</fullName>
    </submittedName>
</protein>
<dbReference type="GeneID" id="37080445"/>
<accession>A0A319ABE7</accession>